<dbReference type="PROSITE" id="PS50088">
    <property type="entry name" value="ANK_REPEAT"/>
    <property type="match status" value="3"/>
</dbReference>
<feature type="repeat" description="ANK" evidence="3">
    <location>
        <begin position="351"/>
        <end position="383"/>
    </location>
</feature>
<sequence>MERLKTLDISLSEKLDRITNPNLLSSTQSKLLIRPKMETYSSPDWTKLWITRIKKNSRQSKFSRTADHFGLAQANNTILNKEGVSSLQQASYYGKVKIMKRLIREGADVNHEDWSGNTALLYAIQSNQPESVRILMQVKELAVSQKFGDRHETALIKAIKLGHTEIVKELCKRPEAILKQDIDGRTPLFHAVLKGNCEIVQTLLDIGGSEEDLIDYKGHNAIELAINIGEIGTVRTLLSYHNLEITQAIGQSLLILACYINDIEIVKSLLARKMPTHCVCNESQKTPIFIAYSLGFTEIVYQLLEVANAEILDHKSLEDDSILLMATRRNDQILVSKLLKKGANANIQAPFNITPLLVASEMGHDTIIKLLLQYEADLDFQDVQGESALMLAVANKHKNAIKVLLEYKPLTCIVNSRNKRAVDLTTNLDIKMMIEEYMFNTPEKQSPEFNIEVKRLVRQHSKRPSTVSNESIFKLLKSSAKYEYI</sequence>
<dbReference type="SUPFAM" id="SSF48403">
    <property type="entry name" value="Ankyrin repeat"/>
    <property type="match status" value="1"/>
</dbReference>
<reference evidence="4" key="1">
    <citation type="submission" date="2021-09" db="EMBL/GenBank/DDBJ databases">
        <authorList>
            <consortium name="AG Swart"/>
            <person name="Singh M."/>
            <person name="Singh A."/>
            <person name="Seah K."/>
            <person name="Emmerich C."/>
        </authorList>
    </citation>
    <scope>NUCLEOTIDE SEQUENCE</scope>
    <source>
        <strain evidence="4">ATCC30299</strain>
    </source>
</reference>
<dbReference type="AlphaFoldDB" id="A0AAU9JS03"/>
<evidence type="ECO:0000256" key="3">
    <source>
        <dbReference type="PROSITE-ProRule" id="PRU00023"/>
    </source>
</evidence>
<evidence type="ECO:0000256" key="1">
    <source>
        <dbReference type="ARBA" id="ARBA00022737"/>
    </source>
</evidence>
<protein>
    <submittedName>
        <fullName evidence="4">Uncharacterized protein</fullName>
    </submittedName>
</protein>
<keyword evidence="2 3" id="KW-0040">ANK repeat</keyword>
<dbReference type="Pfam" id="PF12796">
    <property type="entry name" value="Ank_2"/>
    <property type="match status" value="4"/>
</dbReference>
<dbReference type="PANTHER" id="PTHR24198">
    <property type="entry name" value="ANKYRIN REPEAT AND PROTEIN KINASE DOMAIN-CONTAINING PROTEIN"/>
    <property type="match status" value="1"/>
</dbReference>
<proteinExistence type="predicted"/>
<keyword evidence="5" id="KW-1185">Reference proteome</keyword>
<name>A0AAU9JS03_9CILI</name>
<evidence type="ECO:0000313" key="5">
    <source>
        <dbReference type="Proteomes" id="UP001162131"/>
    </source>
</evidence>
<gene>
    <name evidence="4" type="ORF">BSTOLATCC_MIC40658</name>
</gene>
<evidence type="ECO:0000256" key="2">
    <source>
        <dbReference type="ARBA" id="ARBA00023043"/>
    </source>
</evidence>
<keyword evidence="1" id="KW-0677">Repeat</keyword>
<evidence type="ECO:0000313" key="4">
    <source>
        <dbReference type="EMBL" id="CAG9326227.1"/>
    </source>
</evidence>
<dbReference type="PANTHER" id="PTHR24198:SF165">
    <property type="entry name" value="ANKYRIN REPEAT-CONTAINING PROTEIN-RELATED"/>
    <property type="match status" value="1"/>
</dbReference>
<dbReference type="Proteomes" id="UP001162131">
    <property type="component" value="Unassembled WGS sequence"/>
</dbReference>
<organism evidence="4 5">
    <name type="scientific">Blepharisma stoltei</name>
    <dbReference type="NCBI Taxonomy" id="1481888"/>
    <lineage>
        <taxon>Eukaryota</taxon>
        <taxon>Sar</taxon>
        <taxon>Alveolata</taxon>
        <taxon>Ciliophora</taxon>
        <taxon>Postciliodesmatophora</taxon>
        <taxon>Heterotrichea</taxon>
        <taxon>Heterotrichida</taxon>
        <taxon>Blepharismidae</taxon>
        <taxon>Blepharisma</taxon>
    </lineage>
</organism>
<dbReference type="InterPro" id="IPR036770">
    <property type="entry name" value="Ankyrin_rpt-contain_sf"/>
</dbReference>
<dbReference type="PROSITE" id="PS50297">
    <property type="entry name" value="ANK_REP_REGION"/>
    <property type="match status" value="3"/>
</dbReference>
<dbReference type="Gene3D" id="1.25.40.20">
    <property type="entry name" value="Ankyrin repeat-containing domain"/>
    <property type="match status" value="2"/>
</dbReference>
<accession>A0AAU9JS03</accession>
<comment type="caution">
    <text evidence="4">The sequence shown here is derived from an EMBL/GenBank/DDBJ whole genome shotgun (WGS) entry which is preliminary data.</text>
</comment>
<feature type="repeat" description="ANK" evidence="3">
    <location>
        <begin position="183"/>
        <end position="207"/>
    </location>
</feature>
<dbReference type="EMBL" id="CAJZBQ010000040">
    <property type="protein sequence ID" value="CAG9326227.1"/>
    <property type="molecule type" value="Genomic_DNA"/>
</dbReference>
<dbReference type="InterPro" id="IPR002110">
    <property type="entry name" value="Ankyrin_rpt"/>
</dbReference>
<dbReference type="SMART" id="SM00248">
    <property type="entry name" value="ANK"/>
    <property type="match status" value="10"/>
</dbReference>
<feature type="repeat" description="ANK" evidence="3">
    <location>
        <begin position="82"/>
        <end position="114"/>
    </location>
</feature>